<evidence type="ECO:0000313" key="2">
    <source>
        <dbReference type="EMBL" id="MBH9553640.1"/>
    </source>
</evidence>
<dbReference type="Proteomes" id="UP000620139">
    <property type="component" value="Unassembled WGS sequence"/>
</dbReference>
<comment type="caution">
    <text evidence="2">The sequence shown here is derived from an EMBL/GenBank/DDBJ whole genome shotgun (WGS) entry which is preliminary data.</text>
</comment>
<keyword evidence="1" id="KW-0812">Transmembrane</keyword>
<reference evidence="2" key="1">
    <citation type="submission" date="2020-12" db="EMBL/GenBank/DDBJ databases">
        <title>The genome sequence of Inhella sp. 4Y17.</title>
        <authorList>
            <person name="Liu Y."/>
        </authorList>
    </citation>
    <scope>NUCLEOTIDE SEQUENCE</scope>
    <source>
        <strain evidence="2">4Y10</strain>
    </source>
</reference>
<keyword evidence="3" id="KW-1185">Reference proteome</keyword>
<accession>A0A931NEW4</accession>
<sequence length="162" mass="18032">MNTLKNVLSQARLGLSRQRPSPEQDAAVLLQLQRQWRRQQALPLLRPAALGPALLDEGPQTPRGLLVLGVILTLAALALALNLARPDTAPQPAGDFWRLVSEEQWQQLARDDEPVWVVPADIPRERLALMGLPYDTSRAADTVRADLMMHRNGQVLAVRFLQ</sequence>
<keyword evidence="1" id="KW-1133">Transmembrane helix</keyword>
<evidence type="ECO:0000256" key="1">
    <source>
        <dbReference type="SAM" id="Phobius"/>
    </source>
</evidence>
<evidence type="ECO:0000313" key="3">
    <source>
        <dbReference type="Proteomes" id="UP000620139"/>
    </source>
</evidence>
<dbReference type="RefSeq" id="WP_198101254.1">
    <property type="nucleotide sequence ID" value="NZ_JAEDAL010000006.1"/>
</dbReference>
<proteinExistence type="predicted"/>
<keyword evidence="1" id="KW-0472">Membrane</keyword>
<protein>
    <submittedName>
        <fullName evidence="2">Uncharacterized protein</fullName>
    </submittedName>
</protein>
<name>A0A931NEW4_9BURK</name>
<dbReference type="AlphaFoldDB" id="A0A931NEW4"/>
<dbReference type="EMBL" id="JAEDAL010000006">
    <property type="protein sequence ID" value="MBH9553640.1"/>
    <property type="molecule type" value="Genomic_DNA"/>
</dbReference>
<organism evidence="2 3">
    <name type="scientific">Inhella gelatinilytica</name>
    <dbReference type="NCBI Taxonomy" id="2795030"/>
    <lineage>
        <taxon>Bacteria</taxon>
        <taxon>Pseudomonadati</taxon>
        <taxon>Pseudomonadota</taxon>
        <taxon>Betaproteobacteria</taxon>
        <taxon>Burkholderiales</taxon>
        <taxon>Sphaerotilaceae</taxon>
        <taxon>Inhella</taxon>
    </lineage>
</organism>
<gene>
    <name evidence="2" type="ORF">I7X43_12385</name>
</gene>
<feature type="transmembrane region" description="Helical" evidence="1">
    <location>
        <begin position="64"/>
        <end position="84"/>
    </location>
</feature>